<dbReference type="EMBL" id="JAUBYV010000001">
    <property type="protein sequence ID" value="KAK2630240.1"/>
    <property type="molecule type" value="Genomic_DNA"/>
</dbReference>
<evidence type="ECO:0000256" key="1">
    <source>
        <dbReference type="SAM" id="Coils"/>
    </source>
</evidence>
<organism evidence="3 4">
    <name type="scientific">Diplocarpon rosae</name>
    <dbReference type="NCBI Taxonomy" id="946125"/>
    <lineage>
        <taxon>Eukaryota</taxon>
        <taxon>Fungi</taxon>
        <taxon>Dikarya</taxon>
        <taxon>Ascomycota</taxon>
        <taxon>Pezizomycotina</taxon>
        <taxon>Leotiomycetes</taxon>
        <taxon>Helotiales</taxon>
        <taxon>Drepanopezizaceae</taxon>
        <taxon>Diplocarpon</taxon>
    </lineage>
</organism>
<gene>
    <name evidence="3" type="ORF">QTJ16_001060</name>
</gene>
<reference evidence="3" key="1">
    <citation type="submission" date="2023-06" db="EMBL/GenBank/DDBJ databases">
        <title>Draft genome of Marssonina rosae.</title>
        <authorList>
            <person name="Cheng Q."/>
        </authorList>
    </citation>
    <scope>NUCLEOTIDE SEQUENCE</scope>
    <source>
        <strain evidence="3">R4</strain>
    </source>
</reference>
<evidence type="ECO:0000313" key="4">
    <source>
        <dbReference type="Proteomes" id="UP001285354"/>
    </source>
</evidence>
<comment type="caution">
    <text evidence="3">The sequence shown here is derived from an EMBL/GenBank/DDBJ whole genome shotgun (WGS) entry which is preliminary data.</text>
</comment>
<feature type="compositionally biased region" description="Low complexity" evidence="2">
    <location>
        <begin position="22"/>
        <end position="33"/>
    </location>
</feature>
<evidence type="ECO:0000313" key="3">
    <source>
        <dbReference type="EMBL" id="KAK2630240.1"/>
    </source>
</evidence>
<accession>A0AAD9WG70</accession>
<name>A0AAD9WG70_9HELO</name>
<feature type="region of interest" description="Disordered" evidence="2">
    <location>
        <begin position="1"/>
        <end position="58"/>
    </location>
</feature>
<dbReference type="AlphaFoldDB" id="A0AAD9WG70"/>
<keyword evidence="1" id="KW-0175">Coiled coil</keyword>
<dbReference type="Proteomes" id="UP001285354">
    <property type="component" value="Unassembled WGS sequence"/>
</dbReference>
<evidence type="ECO:0000256" key="2">
    <source>
        <dbReference type="SAM" id="MobiDB-lite"/>
    </source>
</evidence>
<feature type="coiled-coil region" evidence="1">
    <location>
        <begin position="372"/>
        <end position="427"/>
    </location>
</feature>
<proteinExistence type="predicted"/>
<keyword evidence="4" id="KW-1185">Reference proteome</keyword>
<sequence length="751" mass="84563">MSSPSKSAIDGPKPVDNVLLVSPSTSTSPITSSALLKSEESPIESTSETRSAKDDASKLSSSIKTAALHVWREDREKKWDTLARWSGDDLFPYDLVYSPNVGKTLRKYEGKLQLLKLQGQIEELDAIVAEESIKFAKMQEHILPLTLQREKLATEASNAAAVLEAKRSEILELEASVDIENSVPTSAADLLKARKAELKISKLQGELLETEIKTLEAGIALDLKTAEIEAENKPVRDAGSVLATIQYDAVLLKEEYKKAFLVWHDEFEEEVSLTGHVEDESITFNCSKAEEEIIFGESKEEYVNVHYLHHPTFLYNFLPRIRLVAALAEVESLSNQNTVLIAATKADAEQLVTLETAGSEIKSENTKLSGRFDILEKEINVLKSDVEAGQKKIAVLEAAELILKNEKISAINDVQVLENEINFLKSDASANNELIIALKEEKISILNQVYRLQKELEAWKATTGFATKSHVQGLYGEIEALRAREVLHKMNRFKYEDLIEEKENEIACLKAAWTAANTIEGQKNKNMPANIIGTEIVSPKENGSSDDKLKSVINSLKYELAYKEPLWIIGQKVRVRHNIQQMRNKWGGQFNFNEQTFNEGYECVNSGKAIADATIYQDDASYKRDQCNFEEIYGVPAMVVLKHRNFGIFIQTLNMGVDMKIYSPEGVPSESFLASFHMVLNRLSPSFEISSDEEFNKYPELVVAFNHMCEQRSEVYHAAEYVRRATLEHTWDEPAWIDYGYEGDHLDQYAE</sequence>
<protein>
    <submittedName>
        <fullName evidence="3">Uncharacterized protein</fullName>
    </submittedName>
</protein>